<comment type="function">
    <text evidence="5">Involved in transvection phenomena (= synapsis-dependent gene expression), where the synaptic pairing of chromosomes carrying genes with which zeste interacts influences the expression of these genes. Zeste binds to DNA and stimulates transcription from a nearby promoter.</text>
</comment>
<evidence type="ECO:0000313" key="8">
    <source>
        <dbReference type="EMBL" id="KAL0808943.1"/>
    </source>
</evidence>
<comment type="subunit">
    <text evidence="1">Self-associates forming complexes of several hundred monomers.</text>
</comment>
<evidence type="ECO:0000259" key="7">
    <source>
        <dbReference type="Pfam" id="PF13873"/>
    </source>
</evidence>
<feature type="compositionally biased region" description="Basic and acidic residues" evidence="6">
    <location>
        <begin position="114"/>
        <end position="124"/>
    </location>
</feature>
<keyword evidence="4" id="KW-0804">Transcription</keyword>
<feature type="region of interest" description="Disordered" evidence="6">
    <location>
        <begin position="109"/>
        <end position="141"/>
    </location>
</feature>
<evidence type="ECO:0000256" key="6">
    <source>
        <dbReference type="SAM" id="MobiDB-lite"/>
    </source>
</evidence>
<dbReference type="InterPro" id="IPR028002">
    <property type="entry name" value="Myb_DNA-bind_5"/>
</dbReference>
<dbReference type="AlphaFoldDB" id="A0ABD0S6J4"/>
<gene>
    <name evidence="8" type="ORF">ABMA28_012603</name>
</gene>
<reference evidence="8 9" key="1">
    <citation type="submission" date="2024-06" db="EMBL/GenBank/DDBJ databases">
        <title>A chromosome-level genome assembly of beet webworm, Loxostege sticticalis.</title>
        <authorList>
            <person name="Zhang Y."/>
        </authorList>
    </citation>
    <scope>NUCLEOTIDE SEQUENCE [LARGE SCALE GENOMIC DNA]</scope>
    <source>
        <strain evidence="8">AQ028</strain>
        <tissue evidence="8">Male pupae</tissue>
    </source>
</reference>
<sequence length="223" mass="26091">MESKKHVFTPIEKRIFRDIIRTYSTIIESKDTDGATLRTKNEAWVRIAAEFNASPHTTFNKATSKQLRRLWANLKQRQKEYQRRLLGRDPLSEGDQEMYAPIIVKNDSYSAENARSEDSSDSHSRSHHSFTPDNHNHDRTTPIIPLIPKLLNSSSNGTQHDKIMEMEYKERMRRFDETHELEMLILKEKLREARAKADLAEVILRQHSSGDGQSLTRNLRYEE</sequence>
<evidence type="ECO:0000313" key="9">
    <source>
        <dbReference type="Proteomes" id="UP001549921"/>
    </source>
</evidence>
<name>A0ABD0S6J4_LOXSC</name>
<evidence type="ECO:0000256" key="4">
    <source>
        <dbReference type="ARBA" id="ARBA00023163"/>
    </source>
</evidence>
<organism evidence="8 9">
    <name type="scientific">Loxostege sticticalis</name>
    <name type="common">Beet webworm moth</name>
    <dbReference type="NCBI Taxonomy" id="481309"/>
    <lineage>
        <taxon>Eukaryota</taxon>
        <taxon>Metazoa</taxon>
        <taxon>Ecdysozoa</taxon>
        <taxon>Arthropoda</taxon>
        <taxon>Hexapoda</taxon>
        <taxon>Insecta</taxon>
        <taxon>Pterygota</taxon>
        <taxon>Neoptera</taxon>
        <taxon>Endopterygota</taxon>
        <taxon>Lepidoptera</taxon>
        <taxon>Glossata</taxon>
        <taxon>Ditrysia</taxon>
        <taxon>Pyraloidea</taxon>
        <taxon>Crambidae</taxon>
        <taxon>Pyraustinae</taxon>
        <taxon>Loxostege</taxon>
    </lineage>
</organism>
<dbReference type="Proteomes" id="UP001549921">
    <property type="component" value="Unassembled WGS sequence"/>
</dbReference>
<accession>A0ABD0S6J4</accession>
<evidence type="ECO:0000256" key="3">
    <source>
        <dbReference type="ARBA" id="ARBA00023015"/>
    </source>
</evidence>
<evidence type="ECO:0000256" key="1">
    <source>
        <dbReference type="ARBA" id="ARBA00011764"/>
    </source>
</evidence>
<proteinExistence type="predicted"/>
<dbReference type="Pfam" id="PF13873">
    <property type="entry name" value="Myb_DNA-bind_5"/>
    <property type="match status" value="1"/>
</dbReference>
<feature type="domain" description="Myb/SANT-like DNA-binding" evidence="7">
    <location>
        <begin position="5"/>
        <end position="80"/>
    </location>
</feature>
<comment type="caution">
    <text evidence="8">The sequence shown here is derived from an EMBL/GenBank/DDBJ whole genome shotgun (WGS) entry which is preliminary data.</text>
</comment>
<evidence type="ECO:0000256" key="5">
    <source>
        <dbReference type="ARBA" id="ARBA00025466"/>
    </source>
</evidence>
<protein>
    <recommendedName>
        <fullName evidence="2">Regulatory protein zeste</fullName>
    </recommendedName>
</protein>
<dbReference type="EMBL" id="JBEDNZ010000030">
    <property type="protein sequence ID" value="KAL0808943.1"/>
    <property type="molecule type" value="Genomic_DNA"/>
</dbReference>
<keyword evidence="3" id="KW-0805">Transcription regulation</keyword>
<evidence type="ECO:0000256" key="2">
    <source>
        <dbReference type="ARBA" id="ARBA00016807"/>
    </source>
</evidence>